<name>A0A8R2H740_ACYPI</name>
<evidence type="ECO:0000313" key="2">
    <source>
        <dbReference type="EnsemblMetazoa" id="XP_016661909.1"/>
    </source>
</evidence>
<feature type="region of interest" description="Disordered" evidence="1">
    <location>
        <begin position="271"/>
        <end position="291"/>
    </location>
</feature>
<accession>A0A8R2H740</accession>
<organism evidence="2 3">
    <name type="scientific">Acyrthosiphon pisum</name>
    <name type="common">Pea aphid</name>
    <dbReference type="NCBI Taxonomy" id="7029"/>
    <lineage>
        <taxon>Eukaryota</taxon>
        <taxon>Metazoa</taxon>
        <taxon>Ecdysozoa</taxon>
        <taxon>Arthropoda</taxon>
        <taxon>Hexapoda</taxon>
        <taxon>Insecta</taxon>
        <taxon>Pterygota</taxon>
        <taxon>Neoptera</taxon>
        <taxon>Paraneoptera</taxon>
        <taxon>Hemiptera</taxon>
        <taxon>Sternorrhyncha</taxon>
        <taxon>Aphidomorpha</taxon>
        <taxon>Aphidoidea</taxon>
        <taxon>Aphididae</taxon>
        <taxon>Macrosiphini</taxon>
        <taxon>Acyrthosiphon</taxon>
    </lineage>
</organism>
<proteinExistence type="predicted"/>
<reference evidence="2" key="2">
    <citation type="submission" date="2022-06" db="UniProtKB">
        <authorList>
            <consortium name="EnsemblMetazoa"/>
        </authorList>
    </citation>
    <scope>IDENTIFICATION</scope>
</reference>
<reference evidence="3" key="1">
    <citation type="submission" date="2010-06" db="EMBL/GenBank/DDBJ databases">
        <authorList>
            <person name="Jiang H."/>
            <person name="Abraham K."/>
            <person name="Ali S."/>
            <person name="Alsbrooks S.L."/>
            <person name="Anim B.N."/>
            <person name="Anosike U.S."/>
            <person name="Attaway T."/>
            <person name="Bandaranaike D.P."/>
            <person name="Battles P.K."/>
            <person name="Bell S.N."/>
            <person name="Bell A.V."/>
            <person name="Beltran B."/>
            <person name="Bickham C."/>
            <person name="Bustamante Y."/>
            <person name="Caleb T."/>
            <person name="Canada A."/>
            <person name="Cardenas V."/>
            <person name="Carter K."/>
            <person name="Chacko J."/>
            <person name="Chandrabose M.N."/>
            <person name="Chavez D."/>
            <person name="Chavez A."/>
            <person name="Chen L."/>
            <person name="Chu H.-S."/>
            <person name="Claassen K.J."/>
            <person name="Cockrell R."/>
            <person name="Collins M."/>
            <person name="Cooper J.A."/>
            <person name="Cree A."/>
            <person name="Curry S.M."/>
            <person name="Da Y."/>
            <person name="Dao M.D."/>
            <person name="Das B."/>
            <person name="Davila M.-L."/>
            <person name="Davy-Carroll L."/>
            <person name="Denson S."/>
            <person name="Dinh H."/>
            <person name="Ebong V.E."/>
            <person name="Edwards J.R."/>
            <person name="Egan A."/>
            <person name="El-Daye J."/>
            <person name="Escobedo L."/>
            <person name="Fernandez S."/>
            <person name="Fernando P.R."/>
            <person name="Flagg N."/>
            <person name="Forbes L.D."/>
            <person name="Fowler R.G."/>
            <person name="Fu Q."/>
            <person name="Gabisi R.A."/>
            <person name="Ganer J."/>
            <person name="Garbino Pronczuk A."/>
            <person name="Garcia R.M."/>
            <person name="Garner T."/>
            <person name="Garrett T.E."/>
            <person name="Gonzalez D.A."/>
            <person name="Hamid H."/>
            <person name="Hawkins E.S."/>
            <person name="Hirani K."/>
            <person name="Hogues M.E."/>
            <person name="Hollins B."/>
            <person name="Hsiao C.-H."/>
            <person name="Jabil R."/>
            <person name="James M.L."/>
            <person name="Jhangiani S.N."/>
            <person name="Johnson B."/>
            <person name="Johnson Q."/>
            <person name="Joshi V."/>
            <person name="Kalu J.B."/>
            <person name="Kam C."/>
            <person name="Kashfia A."/>
            <person name="Keebler J."/>
            <person name="Kisamo H."/>
            <person name="Kovar C.L."/>
            <person name="Lago L.A."/>
            <person name="Lai C.-Y."/>
            <person name="Laidlaw J."/>
            <person name="Lara F."/>
            <person name="Le T.-K."/>
            <person name="Lee S.L."/>
            <person name="Legall F.H."/>
            <person name="Lemon S.J."/>
            <person name="Lewis L.R."/>
            <person name="Li B."/>
            <person name="Liu Y."/>
            <person name="Liu Y.-S."/>
            <person name="Lopez J."/>
            <person name="Lozado R.J."/>
            <person name="Lu J."/>
            <person name="Madu R.C."/>
            <person name="Maheshwari M."/>
            <person name="Maheshwari R."/>
            <person name="Malloy K."/>
            <person name="Martinez E."/>
            <person name="Mathew T."/>
            <person name="Mercado I.C."/>
            <person name="Mercado C."/>
            <person name="Meyer B."/>
            <person name="Montgomery K."/>
            <person name="Morgan M.B."/>
            <person name="Munidasa M."/>
            <person name="Nazareth L.V."/>
            <person name="Nelson J."/>
            <person name="Ng B.M."/>
            <person name="Nguyen N.B."/>
            <person name="Nguyen P.Q."/>
            <person name="Nguyen T."/>
            <person name="Obregon M."/>
            <person name="Okwuonu G.O."/>
            <person name="Onwere C.G."/>
            <person name="Orozco G."/>
            <person name="Parra A."/>
            <person name="Patel S."/>
            <person name="Patil S."/>
            <person name="Perez A."/>
            <person name="Perez Y."/>
            <person name="Pham C."/>
            <person name="Primus E.L."/>
            <person name="Pu L.-L."/>
            <person name="Puazo M."/>
            <person name="Qin X."/>
            <person name="Quiroz J.B."/>
            <person name="Reese J."/>
            <person name="Richards S."/>
            <person name="Rives C.M."/>
            <person name="Robberts R."/>
            <person name="Ruiz S.J."/>
            <person name="Ruiz M.J."/>
            <person name="Santibanez J."/>
            <person name="Schneider B.W."/>
            <person name="Sisson I."/>
            <person name="Smith M."/>
            <person name="Sodergren E."/>
            <person name="Song X.-Z."/>
            <person name="Song B.B."/>
            <person name="Summersgill H."/>
            <person name="Thelus R."/>
            <person name="Thornton R.D."/>
            <person name="Trejos Z.Y."/>
            <person name="Usmani K."/>
            <person name="Vattathil S."/>
            <person name="Villasana D."/>
            <person name="Walker D.L."/>
            <person name="Wang S."/>
            <person name="Wang K."/>
            <person name="White C.S."/>
            <person name="Williams A.C."/>
            <person name="Williamson J."/>
            <person name="Wilson K."/>
            <person name="Woghiren I.O."/>
            <person name="Woodworth J.R."/>
            <person name="Worley K.C."/>
            <person name="Wright R.A."/>
            <person name="Wu W."/>
            <person name="Young L."/>
            <person name="Zhang L."/>
            <person name="Zhang J."/>
            <person name="Zhu Y."/>
            <person name="Muzny D.M."/>
            <person name="Weinstock G."/>
            <person name="Gibbs R.A."/>
        </authorList>
    </citation>
    <scope>NUCLEOTIDE SEQUENCE [LARGE SCALE GENOMIC DNA]</scope>
    <source>
        <strain evidence="3">LSR1</strain>
    </source>
</reference>
<dbReference type="EnsemblMetazoa" id="XM_016806420.2">
    <property type="protein sequence ID" value="XP_016661909.1"/>
    <property type="gene ID" value="LOC107884419"/>
</dbReference>
<protein>
    <submittedName>
        <fullName evidence="2">Uncharacterized protein</fullName>
    </submittedName>
</protein>
<evidence type="ECO:0000313" key="3">
    <source>
        <dbReference type="Proteomes" id="UP000007819"/>
    </source>
</evidence>
<keyword evidence="3" id="KW-1185">Reference proteome</keyword>
<sequence>MENKPYTVDNTSLTDRPKLVCDDFIKDETAETTFIVGTPVAKSDGDGLESATNTAQLTLVVTEQIDSLVRPFKIQLLDALTDCDDFIKDETAETTFIVGTPVAKSDGDGLESATNRAQLKSAATEQIDSLVRPFKIQLLDSLTDCDDFIKDETAETTFIVGTPVAKSDGDGLESATNRAQLKSAATEQIDSLDETAETTFIVGTPVAKSDGDGLESATNTAQLTLVVTEQIDSLVTPVRIELLNSLADCNDLVPDVAAADRSSIATKAMADGDGLEPATTTAHVKSAAENPRQGRRRSFLSAVGRRLLKFGRALCCCCK</sequence>
<evidence type="ECO:0000256" key="1">
    <source>
        <dbReference type="SAM" id="MobiDB-lite"/>
    </source>
</evidence>
<dbReference type="AlphaFoldDB" id="A0A8R2H740"/>
<dbReference type="RefSeq" id="XP_016661909.1">
    <property type="nucleotide sequence ID" value="XM_016806420.2"/>
</dbReference>
<dbReference type="Proteomes" id="UP000007819">
    <property type="component" value="Chromosome A3"/>
</dbReference>
<dbReference type="KEGG" id="api:107884419"/>
<dbReference type="OrthoDB" id="10658260at2759"/>
<dbReference type="GeneID" id="107884419"/>